<keyword evidence="7" id="KW-0297">G-protein coupled receptor</keyword>
<feature type="transmembrane region" description="Helical" evidence="13">
    <location>
        <begin position="72"/>
        <end position="90"/>
    </location>
</feature>
<evidence type="ECO:0000256" key="7">
    <source>
        <dbReference type="ARBA" id="ARBA00023040"/>
    </source>
</evidence>
<comment type="subcellular location">
    <subcellularLocation>
        <location evidence="1">Cell membrane</location>
        <topology evidence="1">Multi-pass membrane protein</topology>
    </subcellularLocation>
</comment>
<keyword evidence="10" id="KW-0675">Receptor</keyword>
<dbReference type="PRINTS" id="PR00237">
    <property type="entry name" value="GPCRRHODOPSN"/>
</dbReference>
<evidence type="ECO:0000256" key="4">
    <source>
        <dbReference type="ARBA" id="ARBA00022692"/>
    </source>
</evidence>
<dbReference type="FunFam" id="1.20.1070.10:FF:000001">
    <property type="entry name" value="Olfactory receptor"/>
    <property type="match status" value="1"/>
</dbReference>
<dbReference type="InterPro" id="IPR017452">
    <property type="entry name" value="GPCR_Rhodpsn_7TM"/>
</dbReference>
<feature type="transmembrane region" description="Helical" evidence="13">
    <location>
        <begin position="152"/>
        <end position="174"/>
    </location>
</feature>
<evidence type="ECO:0000256" key="9">
    <source>
        <dbReference type="ARBA" id="ARBA00023157"/>
    </source>
</evidence>
<sequence length="337" mass="37874">MFPSVLSTDSVPLNMSGGNRVTEFILLSFPCPREMQILLFGVFSLTYVLTLMGNGSIIWAVRLDHQLHTPMYILLAHFSFLEICYVNTTVPNMLANFLSETKTISFTACFLQFYFFFSTGITEPFFLSLMAFDRYLAICQPLHYPTIMTGHFCIKLVLFCWVTGFLCFPLPIYFMTQLPFCGPNVIDHFICDPGPLLALTCVHSPKLELSFSIIPSLAIFLTFPFILGSYALVFRAVLQVPSAAGRKKAFSTCGSHLTVVSLFFGTVLVMYITPTSGHITTTQKIVTLFYSVFTPLVNPLIYSLRNKEMKTALKKVQLAMKILPNKWDSVSKPALKS</sequence>
<dbReference type="Gene3D" id="1.20.1070.10">
    <property type="entry name" value="Rhodopsin 7-helix transmembrane proteins"/>
    <property type="match status" value="1"/>
</dbReference>
<dbReference type="PANTHER" id="PTHR24242:SF388">
    <property type="entry name" value="OLFACTORY RECEPTOR"/>
    <property type="match status" value="1"/>
</dbReference>
<keyword evidence="12" id="KW-0807">Transducer</keyword>
<dbReference type="AlphaFoldDB" id="A0A5F8HKP0"/>
<evidence type="ECO:0000259" key="14">
    <source>
        <dbReference type="PROSITE" id="PS50262"/>
    </source>
</evidence>
<keyword evidence="3" id="KW-0716">Sensory transduction</keyword>
<accession>A0A5F8HKP0</accession>
<dbReference type="GeneTree" id="ENSGT00940000163605"/>
<dbReference type="PANTHER" id="PTHR24242">
    <property type="entry name" value="G-PROTEIN COUPLED RECEPTOR"/>
    <property type="match status" value="1"/>
</dbReference>
<keyword evidence="9" id="KW-1015">Disulfide bond</keyword>
<evidence type="ECO:0000256" key="5">
    <source>
        <dbReference type="ARBA" id="ARBA00022725"/>
    </source>
</evidence>
<evidence type="ECO:0000256" key="13">
    <source>
        <dbReference type="SAM" id="Phobius"/>
    </source>
</evidence>
<proteinExistence type="predicted"/>
<dbReference type="InterPro" id="IPR000725">
    <property type="entry name" value="Olfact_rcpt"/>
</dbReference>
<reference evidence="15" key="3">
    <citation type="submission" date="2025-09" db="UniProtKB">
        <authorList>
            <consortium name="Ensembl"/>
        </authorList>
    </citation>
    <scope>IDENTIFICATION</scope>
</reference>
<dbReference type="Ensembl" id="ENSMODT00000060195.1">
    <property type="protein sequence ID" value="ENSMODP00000059663.1"/>
    <property type="gene ID" value="ENSMODG00000048630.1"/>
</dbReference>
<keyword evidence="4 13" id="KW-0812">Transmembrane</keyword>
<dbReference type="PROSITE" id="PS50262">
    <property type="entry name" value="G_PROTEIN_RECEP_F1_2"/>
    <property type="match status" value="1"/>
</dbReference>
<evidence type="ECO:0000256" key="1">
    <source>
        <dbReference type="ARBA" id="ARBA00004651"/>
    </source>
</evidence>
<evidence type="ECO:0000313" key="15">
    <source>
        <dbReference type="Ensembl" id="ENSMODP00000059663.1"/>
    </source>
</evidence>
<dbReference type="GO" id="GO:0004984">
    <property type="term" value="F:olfactory receptor activity"/>
    <property type="evidence" value="ECO:0007669"/>
    <property type="project" value="InterPro"/>
</dbReference>
<dbReference type="InterPro" id="IPR050939">
    <property type="entry name" value="Olfactory_GPCR1"/>
</dbReference>
<dbReference type="Proteomes" id="UP000002280">
    <property type="component" value="Chromosome 1"/>
</dbReference>
<evidence type="ECO:0000256" key="11">
    <source>
        <dbReference type="ARBA" id="ARBA00023180"/>
    </source>
</evidence>
<keyword evidence="8 13" id="KW-0472">Membrane</keyword>
<evidence type="ECO:0000256" key="8">
    <source>
        <dbReference type="ARBA" id="ARBA00023136"/>
    </source>
</evidence>
<evidence type="ECO:0000256" key="3">
    <source>
        <dbReference type="ARBA" id="ARBA00022606"/>
    </source>
</evidence>
<dbReference type="InterPro" id="IPR000276">
    <property type="entry name" value="GPCR_Rhodpsn"/>
</dbReference>
<keyword evidence="5" id="KW-0552">Olfaction</keyword>
<dbReference type="GO" id="GO:0005886">
    <property type="term" value="C:plasma membrane"/>
    <property type="evidence" value="ECO:0007669"/>
    <property type="project" value="UniProtKB-SubCell"/>
</dbReference>
<evidence type="ECO:0000256" key="6">
    <source>
        <dbReference type="ARBA" id="ARBA00022989"/>
    </source>
</evidence>
<dbReference type="PRINTS" id="PR00245">
    <property type="entry name" value="OLFACTORYR"/>
</dbReference>
<dbReference type="SUPFAM" id="SSF81321">
    <property type="entry name" value="Family A G protein-coupled receptor-like"/>
    <property type="match status" value="1"/>
</dbReference>
<keyword evidence="6 13" id="KW-1133">Transmembrane helix</keyword>
<evidence type="ECO:0000256" key="12">
    <source>
        <dbReference type="ARBA" id="ARBA00023224"/>
    </source>
</evidence>
<protein>
    <submittedName>
        <fullName evidence="15">Olfactory receptor 11G2-like</fullName>
    </submittedName>
</protein>
<dbReference type="Pfam" id="PF13853">
    <property type="entry name" value="7tm_4"/>
    <property type="match status" value="1"/>
</dbReference>
<dbReference type="OMA" id="MEICYST"/>
<evidence type="ECO:0000313" key="16">
    <source>
        <dbReference type="Proteomes" id="UP000002280"/>
    </source>
</evidence>
<reference evidence="15 16" key="1">
    <citation type="journal article" date="2007" name="Nature">
        <title>Genome of the marsupial Monodelphis domestica reveals innovation in non-coding sequences.</title>
        <authorList>
            <person name="Mikkelsen T.S."/>
            <person name="Wakefield M.J."/>
            <person name="Aken B."/>
            <person name="Amemiya C.T."/>
            <person name="Chang J.L."/>
            <person name="Duke S."/>
            <person name="Garber M."/>
            <person name="Gentles A.J."/>
            <person name="Goodstadt L."/>
            <person name="Heger A."/>
            <person name="Jurka J."/>
            <person name="Kamal M."/>
            <person name="Mauceli E."/>
            <person name="Searle S.M."/>
            <person name="Sharpe T."/>
            <person name="Baker M.L."/>
            <person name="Batzer M.A."/>
            <person name="Benos P.V."/>
            <person name="Belov K."/>
            <person name="Clamp M."/>
            <person name="Cook A."/>
            <person name="Cuff J."/>
            <person name="Das R."/>
            <person name="Davidow L."/>
            <person name="Deakin J.E."/>
            <person name="Fazzari M.J."/>
            <person name="Glass J.L."/>
            <person name="Grabherr M."/>
            <person name="Greally J.M."/>
            <person name="Gu W."/>
            <person name="Hore T.A."/>
            <person name="Huttley G.A."/>
            <person name="Kleber M."/>
            <person name="Jirtle R.L."/>
            <person name="Koina E."/>
            <person name="Lee J.T."/>
            <person name="Mahony S."/>
            <person name="Marra M.A."/>
            <person name="Miller R.D."/>
            <person name="Nicholls R.D."/>
            <person name="Oda M."/>
            <person name="Papenfuss A.T."/>
            <person name="Parra Z.E."/>
            <person name="Pollock D.D."/>
            <person name="Ray D.A."/>
            <person name="Schein J.E."/>
            <person name="Speed T.P."/>
            <person name="Thompson K."/>
            <person name="VandeBerg J.L."/>
            <person name="Wade C.M."/>
            <person name="Walker J.A."/>
            <person name="Waters P.D."/>
            <person name="Webber C."/>
            <person name="Weidman J.R."/>
            <person name="Xie X."/>
            <person name="Zody M.C."/>
            <person name="Baldwin J."/>
            <person name="Abdouelleil A."/>
            <person name="Abdulkadir J."/>
            <person name="Abebe A."/>
            <person name="Abera B."/>
            <person name="Abreu J."/>
            <person name="Acer S.C."/>
            <person name="Aftuck L."/>
            <person name="Alexander A."/>
            <person name="An P."/>
            <person name="Anderson E."/>
            <person name="Anderson S."/>
            <person name="Arachi H."/>
            <person name="Azer M."/>
            <person name="Bachantsang P."/>
            <person name="Barry A."/>
            <person name="Bayul T."/>
            <person name="Berlin A."/>
            <person name="Bessette D."/>
            <person name="Bloom T."/>
            <person name="Bloom T."/>
            <person name="Boguslavskiy L."/>
            <person name="Bonnet C."/>
            <person name="Boukhgalter B."/>
            <person name="Bourzgui I."/>
            <person name="Brown A."/>
            <person name="Cahill P."/>
            <person name="Channer S."/>
            <person name="Cheshatsang Y."/>
            <person name="Chuda L."/>
            <person name="Citroen M."/>
            <person name="Collymore A."/>
            <person name="Cooke P."/>
            <person name="Costello M."/>
            <person name="D'Aco K."/>
            <person name="Daza R."/>
            <person name="De Haan G."/>
            <person name="DeGray S."/>
            <person name="DeMaso C."/>
            <person name="Dhargay N."/>
            <person name="Dooley K."/>
            <person name="Dooley E."/>
            <person name="Doricent M."/>
            <person name="Dorje P."/>
            <person name="Dorjee K."/>
            <person name="Dupes A."/>
            <person name="Elong R."/>
            <person name="Falk J."/>
            <person name="Farina A."/>
            <person name="Faro S."/>
            <person name="Ferguson D."/>
            <person name="Fisher S."/>
            <person name="Foley C.D."/>
            <person name="Franke A."/>
            <person name="Friedrich D."/>
            <person name="Gadbois L."/>
            <person name="Gearin G."/>
            <person name="Gearin C.R."/>
            <person name="Giannoukos G."/>
            <person name="Goode T."/>
            <person name="Graham J."/>
            <person name="Grandbois E."/>
            <person name="Grewal S."/>
            <person name="Gyaltsen K."/>
            <person name="Hafez N."/>
            <person name="Hagos B."/>
            <person name="Hall J."/>
            <person name="Henson C."/>
            <person name="Hollinger A."/>
            <person name="Honan T."/>
            <person name="Huard M.D."/>
            <person name="Hughes L."/>
            <person name="Hurhula B."/>
            <person name="Husby M.E."/>
            <person name="Kamat A."/>
            <person name="Kanga B."/>
            <person name="Kashin S."/>
            <person name="Khazanovich D."/>
            <person name="Kisner P."/>
            <person name="Lance K."/>
            <person name="Lara M."/>
            <person name="Lee W."/>
            <person name="Lennon N."/>
            <person name="Letendre F."/>
            <person name="LeVine R."/>
            <person name="Lipovsky A."/>
            <person name="Liu X."/>
            <person name="Liu J."/>
            <person name="Liu S."/>
            <person name="Lokyitsang T."/>
            <person name="Lokyitsang Y."/>
            <person name="Lubonja R."/>
            <person name="Lui A."/>
            <person name="MacDonald P."/>
            <person name="Magnisalis V."/>
            <person name="Maru K."/>
            <person name="Matthews C."/>
            <person name="McCusker W."/>
            <person name="McDonough S."/>
            <person name="Mehta T."/>
            <person name="Meldrim J."/>
            <person name="Meneus L."/>
            <person name="Mihai O."/>
            <person name="Mihalev A."/>
            <person name="Mihova T."/>
            <person name="Mittelman R."/>
            <person name="Mlenga V."/>
            <person name="Montmayeur A."/>
            <person name="Mulrain L."/>
            <person name="Navidi A."/>
            <person name="Naylor J."/>
            <person name="Negash T."/>
            <person name="Nguyen T."/>
            <person name="Nguyen N."/>
            <person name="Nicol R."/>
            <person name="Norbu C."/>
            <person name="Norbu N."/>
            <person name="Novod N."/>
            <person name="O'Neill B."/>
            <person name="Osman S."/>
            <person name="Markiewicz E."/>
            <person name="Oyono O.L."/>
            <person name="Patti C."/>
            <person name="Phunkhang P."/>
            <person name="Pierre F."/>
            <person name="Priest M."/>
            <person name="Raghuraman S."/>
            <person name="Rege F."/>
            <person name="Reyes R."/>
            <person name="Rise C."/>
            <person name="Rogov P."/>
            <person name="Ross K."/>
            <person name="Ryan E."/>
            <person name="Settipalli S."/>
            <person name="Shea T."/>
            <person name="Sherpa N."/>
            <person name="Shi L."/>
            <person name="Shih D."/>
            <person name="Sparrow T."/>
            <person name="Spaulding J."/>
            <person name="Stalker J."/>
            <person name="Stange-Thomann N."/>
            <person name="Stavropoulos S."/>
            <person name="Stone C."/>
            <person name="Strader C."/>
            <person name="Tesfaye S."/>
            <person name="Thomson T."/>
            <person name="Thoulutsang Y."/>
            <person name="Thoulutsang D."/>
            <person name="Topham K."/>
            <person name="Topping I."/>
            <person name="Tsamla T."/>
            <person name="Vassiliev H."/>
            <person name="Vo A."/>
            <person name="Wangchuk T."/>
            <person name="Wangdi T."/>
            <person name="Weiand M."/>
            <person name="Wilkinson J."/>
            <person name="Wilson A."/>
            <person name="Yadav S."/>
            <person name="Young G."/>
            <person name="Yu Q."/>
            <person name="Zembek L."/>
            <person name="Zhong D."/>
            <person name="Zimmer A."/>
            <person name="Zwirko Z."/>
            <person name="Jaffe D.B."/>
            <person name="Alvarez P."/>
            <person name="Brockman W."/>
            <person name="Butler J."/>
            <person name="Chin C."/>
            <person name="Gnerre S."/>
            <person name="MacCallum I."/>
            <person name="Graves J.A."/>
            <person name="Ponting C.P."/>
            <person name="Breen M."/>
            <person name="Samollow P.B."/>
            <person name="Lander E.S."/>
            <person name="Lindblad-Toh K."/>
        </authorList>
    </citation>
    <scope>NUCLEOTIDE SEQUENCE [LARGE SCALE GENOMIC DNA]</scope>
</reference>
<organism evidence="15 16">
    <name type="scientific">Monodelphis domestica</name>
    <name type="common">Gray short-tailed opossum</name>
    <dbReference type="NCBI Taxonomy" id="13616"/>
    <lineage>
        <taxon>Eukaryota</taxon>
        <taxon>Metazoa</taxon>
        <taxon>Chordata</taxon>
        <taxon>Craniata</taxon>
        <taxon>Vertebrata</taxon>
        <taxon>Euteleostomi</taxon>
        <taxon>Mammalia</taxon>
        <taxon>Metatheria</taxon>
        <taxon>Didelphimorphia</taxon>
        <taxon>Didelphidae</taxon>
        <taxon>Monodelphis</taxon>
    </lineage>
</organism>
<feature type="transmembrane region" description="Helical" evidence="13">
    <location>
        <begin position="250"/>
        <end position="273"/>
    </location>
</feature>
<evidence type="ECO:0000256" key="10">
    <source>
        <dbReference type="ARBA" id="ARBA00023170"/>
    </source>
</evidence>
<feature type="transmembrane region" description="Helical" evidence="13">
    <location>
        <begin position="213"/>
        <end position="238"/>
    </location>
</feature>
<evidence type="ECO:0000256" key="2">
    <source>
        <dbReference type="ARBA" id="ARBA00022475"/>
    </source>
</evidence>
<keyword evidence="11" id="KW-0325">Glycoprotein</keyword>
<feature type="transmembrane region" description="Helical" evidence="13">
    <location>
        <begin position="110"/>
        <end position="132"/>
    </location>
</feature>
<keyword evidence="2" id="KW-1003">Cell membrane</keyword>
<dbReference type="InParanoid" id="A0A5F8HKP0"/>
<name>A0A5F8HKP0_MONDO</name>
<feature type="transmembrane region" description="Helical" evidence="13">
    <location>
        <begin position="37"/>
        <end position="60"/>
    </location>
</feature>
<keyword evidence="16" id="KW-1185">Reference proteome</keyword>
<feature type="domain" description="G-protein coupled receptors family 1 profile" evidence="14">
    <location>
        <begin position="53"/>
        <end position="302"/>
    </location>
</feature>
<dbReference type="GO" id="GO:0004930">
    <property type="term" value="F:G protein-coupled receptor activity"/>
    <property type="evidence" value="ECO:0007669"/>
    <property type="project" value="UniProtKB-KW"/>
</dbReference>
<gene>
    <name evidence="15" type="primary">LOC100616772</name>
</gene>
<feature type="transmembrane region" description="Helical" evidence="13">
    <location>
        <begin position="285"/>
        <end position="304"/>
    </location>
</feature>
<reference evidence="15" key="2">
    <citation type="submission" date="2025-08" db="UniProtKB">
        <authorList>
            <consortium name="Ensembl"/>
        </authorList>
    </citation>
    <scope>IDENTIFICATION</scope>
</reference>
<dbReference type="CDD" id="cd15913">
    <property type="entry name" value="7tmA_OR11G-like"/>
    <property type="match status" value="1"/>
</dbReference>
<dbReference type="STRING" id="13616.ENSMODP00000059663"/>